<gene>
    <name evidence="1" type="ORF">LOK49_LG13G00872</name>
</gene>
<evidence type="ECO:0000313" key="2">
    <source>
        <dbReference type="Proteomes" id="UP001060215"/>
    </source>
</evidence>
<dbReference type="EMBL" id="CM045771">
    <property type="protein sequence ID" value="KAI7988050.1"/>
    <property type="molecule type" value="Genomic_DNA"/>
</dbReference>
<sequence>MNQVQIVGIEYVHSKGLLHRDIKQDNFLMGLGRKANQAVLGYEVRKEGAPHNCLDDATAAMKLVLAKIESGFDNAIALVHECISDLHHQQQDDSSGLGILRSRSRSTTTIPLIPLTLFISMSSAQALFSQYRSDGKGRIPDLKGSAGDRNAESLRCWIRSQLLFR</sequence>
<keyword evidence="2" id="KW-1185">Reference proteome</keyword>
<proteinExistence type="predicted"/>
<reference evidence="1 2" key="1">
    <citation type="journal article" date="2022" name="Plant J.">
        <title>Chromosome-level genome of Camellia lanceoleosa provides a valuable resource for understanding genome evolution and self-incompatibility.</title>
        <authorList>
            <person name="Gong W."/>
            <person name="Xiao S."/>
            <person name="Wang L."/>
            <person name="Liao Z."/>
            <person name="Chang Y."/>
            <person name="Mo W."/>
            <person name="Hu G."/>
            <person name="Li W."/>
            <person name="Zhao G."/>
            <person name="Zhu H."/>
            <person name="Hu X."/>
            <person name="Ji K."/>
            <person name="Xiang X."/>
            <person name="Song Q."/>
            <person name="Yuan D."/>
            <person name="Jin S."/>
            <person name="Zhang L."/>
        </authorList>
    </citation>
    <scope>NUCLEOTIDE SEQUENCE [LARGE SCALE GENOMIC DNA]</scope>
    <source>
        <strain evidence="1">SQ_2022a</strain>
    </source>
</reference>
<organism evidence="1 2">
    <name type="scientific">Camellia lanceoleosa</name>
    <dbReference type="NCBI Taxonomy" id="1840588"/>
    <lineage>
        <taxon>Eukaryota</taxon>
        <taxon>Viridiplantae</taxon>
        <taxon>Streptophyta</taxon>
        <taxon>Embryophyta</taxon>
        <taxon>Tracheophyta</taxon>
        <taxon>Spermatophyta</taxon>
        <taxon>Magnoliopsida</taxon>
        <taxon>eudicotyledons</taxon>
        <taxon>Gunneridae</taxon>
        <taxon>Pentapetalae</taxon>
        <taxon>asterids</taxon>
        <taxon>Ericales</taxon>
        <taxon>Theaceae</taxon>
        <taxon>Camellia</taxon>
    </lineage>
</organism>
<protein>
    <submittedName>
        <fullName evidence="1">Casein kinase 1-like protein 4</fullName>
    </submittedName>
</protein>
<comment type="caution">
    <text evidence="1">The sequence shown here is derived from an EMBL/GenBank/DDBJ whole genome shotgun (WGS) entry which is preliminary data.</text>
</comment>
<name>A0ACC0FH91_9ERIC</name>
<accession>A0ACC0FH91</accession>
<evidence type="ECO:0000313" key="1">
    <source>
        <dbReference type="EMBL" id="KAI7988050.1"/>
    </source>
</evidence>
<dbReference type="Proteomes" id="UP001060215">
    <property type="component" value="Chromosome 14"/>
</dbReference>